<feature type="transmembrane region" description="Helical" evidence="2">
    <location>
        <begin position="175"/>
        <end position="193"/>
    </location>
</feature>
<keyword evidence="2" id="KW-0812">Transmembrane</keyword>
<organism evidence="4 5">
    <name type="scientific">Actinoplanes lobatus</name>
    <dbReference type="NCBI Taxonomy" id="113568"/>
    <lineage>
        <taxon>Bacteria</taxon>
        <taxon>Bacillati</taxon>
        <taxon>Actinomycetota</taxon>
        <taxon>Actinomycetes</taxon>
        <taxon>Micromonosporales</taxon>
        <taxon>Micromonosporaceae</taxon>
        <taxon>Actinoplanes</taxon>
    </lineage>
</organism>
<reference evidence="3 6" key="2">
    <citation type="submission" date="2021-01" db="EMBL/GenBank/DDBJ databases">
        <title>Whole genome shotgun sequence of Actinoplanes lobatus NBRC 12513.</title>
        <authorList>
            <person name="Komaki H."/>
            <person name="Tamura T."/>
        </authorList>
    </citation>
    <scope>NUCLEOTIDE SEQUENCE [LARGE SCALE GENOMIC DNA]</scope>
    <source>
        <strain evidence="3 6">NBRC 12513</strain>
    </source>
</reference>
<evidence type="ECO:0000256" key="1">
    <source>
        <dbReference type="SAM" id="MobiDB-lite"/>
    </source>
</evidence>
<evidence type="ECO:0000313" key="5">
    <source>
        <dbReference type="Proteomes" id="UP000590511"/>
    </source>
</evidence>
<name>A0A7W7HIY1_9ACTN</name>
<feature type="transmembrane region" description="Helical" evidence="2">
    <location>
        <begin position="153"/>
        <end position="169"/>
    </location>
</feature>
<dbReference type="RefSeq" id="WP_188123414.1">
    <property type="nucleotide sequence ID" value="NZ_BOMP01000057.1"/>
</dbReference>
<feature type="transmembrane region" description="Helical" evidence="2">
    <location>
        <begin position="257"/>
        <end position="274"/>
    </location>
</feature>
<feature type="transmembrane region" description="Helical" evidence="2">
    <location>
        <begin position="280"/>
        <end position="301"/>
    </location>
</feature>
<dbReference type="Pfam" id="PF22564">
    <property type="entry name" value="HAAS"/>
    <property type="match status" value="1"/>
</dbReference>
<reference evidence="4 5" key="1">
    <citation type="submission" date="2020-08" db="EMBL/GenBank/DDBJ databases">
        <title>Sequencing the genomes of 1000 actinobacteria strains.</title>
        <authorList>
            <person name="Klenk H.-P."/>
        </authorList>
    </citation>
    <scope>NUCLEOTIDE SEQUENCE [LARGE SCALE GENOMIC DNA]</scope>
    <source>
        <strain evidence="4 5">DSM 43150</strain>
    </source>
</reference>
<keyword evidence="2" id="KW-0472">Membrane</keyword>
<sequence length="323" mass="33778">MTSDVLPEAAETYLRALGAELPDAPPDTVREIVDDVRAHIADALAGGRTLEQALAGLGSPQTVAAQAREELALPDRTPDLAARAARLLRAVAVAVGVLTAVYVTFLLPSTLPVDDTEAGTTFMQQYGPGLAMLTLLPALLAAAPSVLPTRRRGPAAAAVAAVLTVFVVVKHDIGLHYVPLMLLLWAAAIVPWAMRRERGRLAVRLWHLTAALLIAFPGLLTGASAGTGKIGLEPAGLVWVLLPLTLAALCAFGRRPGYTATALAGTAVMLMALLDGGFLFAAFWWFGGLYLTIGAIGFVTTPPRPRTRPERPTPAINTAAVPG</sequence>
<evidence type="ECO:0008006" key="7">
    <source>
        <dbReference type="Google" id="ProtNLM"/>
    </source>
</evidence>
<keyword evidence="2" id="KW-1133">Transmembrane helix</keyword>
<comment type="caution">
    <text evidence="4">The sequence shown here is derived from an EMBL/GenBank/DDBJ whole genome shotgun (WGS) entry which is preliminary data.</text>
</comment>
<proteinExistence type="predicted"/>
<evidence type="ECO:0000313" key="6">
    <source>
        <dbReference type="Proteomes" id="UP000631312"/>
    </source>
</evidence>
<dbReference type="EMBL" id="JACHNC010000001">
    <property type="protein sequence ID" value="MBB4751374.1"/>
    <property type="molecule type" value="Genomic_DNA"/>
</dbReference>
<feature type="transmembrane region" description="Helical" evidence="2">
    <location>
        <begin position="127"/>
        <end position="146"/>
    </location>
</feature>
<evidence type="ECO:0000313" key="3">
    <source>
        <dbReference type="EMBL" id="GIE40983.1"/>
    </source>
</evidence>
<keyword evidence="6" id="KW-1185">Reference proteome</keyword>
<feature type="region of interest" description="Disordered" evidence="1">
    <location>
        <begin position="302"/>
        <end position="323"/>
    </location>
</feature>
<evidence type="ECO:0000256" key="2">
    <source>
        <dbReference type="SAM" id="Phobius"/>
    </source>
</evidence>
<feature type="transmembrane region" description="Helical" evidence="2">
    <location>
        <begin position="235"/>
        <end position="252"/>
    </location>
</feature>
<dbReference type="AlphaFoldDB" id="A0A7W7HIY1"/>
<evidence type="ECO:0000313" key="4">
    <source>
        <dbReference type="EMBL" id="MBB4751374.1"/>
    </source>
</evidence>
<dbReference type="Proteomes" id="UP000590511">
    <property type="component" value="Unassembled WGS sequence"/>
</dbReference>
<dbReference type="EMBL" id="BOMP01000057">
    <property type="protein sequence ID" value="GIE40983.1"/>
    <property type="molecule type" value="Genomic_DNA"/>
</dbReference>
<feature type="transmembrane region" description="Helical" evidence="2">
    <location>
        <begin position="205"/>
        <end position="223"/>
    </location>
</feature>
<gene>
    <name evidence="3" type="ORF">Alo02nite_38810</name>
    <name evidence="4" type="ORF">BJ964_005535</name>
</gene>
<protein>
    <recommendedName>
        <fullName evidence="7">DUF1700 domain-containing protein</fullName>
    </recommendedName>
</protein>
<dbReference type="Proteomes" id="UP000631312">
    <property type="component" value="Unassembled WGS sequence"/>
</dbReference>
<feature type="transmembrane region" description="Helical" evidence="2">
    <location>
        <begin position="87"/>
        <end position="107"/>
    </location>
</feature>
<accession>A0A7W7HIY1</accession>